<evidence type="ECO:0000256" key="1">
    <source>
        <dbReference type="SAM" id="MobiDB-lite"/>
    </source>
</evidence>
<evidence type="ECO:0000313" key="2">
    <source>
        <dbReference type="EMBL" id="KIJ07643.1"/>
    </source>
</evidence>
<evidence type="ECO:0000313" key="3">
    <source>
        <dbReference type="Proteomes" id="UP000053647"/>
    </source>
</evidence>
<gene>
    <name evidence="2" type="ORF">PAXINDRAFT_19179</name>
</gene>
<dbReference type="Proteomes" id="UP000053647">
    <property type="component" value="Unassembled WGS sequence"/>
</dbReference>
<feature type="compositionally biased region" description="Low complexity" evidence="1">
    <location>
        <begin position="105"/>
        <end position="130"/>
    </location>
</feature>
<dbReference type="HOGENOM" id="CLU_075623_0_0_1"/>
<feature type="compositionally biased region" description="Polar residues" evidence="1">
    <location>
        <begin position="24"/>
        <end position="34"/>
    </location>
</feature>
<accession>A0A0C9T954</accession>
<organism evidence="2 3">
    <name type="scientific">Paxillus involutus ATCC 200175</name>
    <dbReference type="NCBI Taxonomy" id="664439"/>
    <lineage>
        <taxon>Eukaryota</taxon>
        <taxon>Fungi</taxon>
        <taxon>Dikarya</taxon>
        <taxon>Basidiomycota</taxon>
        <taxon>Agaricomycotina</taxon>
        <taxon>Agaricomycetes</taxon>
        <taxon>Agaricomycetidae</taxon>
        <taxon>Boletales</taxon>
        <taxon>Paxilineae</taxon>
        <taxon>Paxillaceae</taxon>
        <taxon>Paxillus</taxon>
    </lineage>
</organism>
<feature type="region of interest" description="Disordered" evidence="1">
    <location>
        <begin position="159"/>
        <end position="202"/>
    </location>
</feature>
<feature type="compositionally biased region" description="Basic and acidic residues" evidence="1">
    <location>
        <begin position="171"/>
        <end position="184"/>
    </location>
</feature>
<feature type="region of interest" description="Disordered" evidence="1">
    <location>
        <begin position="23"/>
        <end position="139"/>
    </location>
</feature>
<feature type="compositionally biased region" description="Polar residues" evidence="1">
    <location>
        <begin position="76"/>
        <end position="86"/>
    </location>
</feature>
<protein>
    <submittedName>
        <fullName evidence="2">Uncharacterized protein</fullName>
    </submittedName>
</protein>
<dbReference type="EMBL" id="KN819826">
    <property type="protein sequence ID" value="KIJ07643.1"/>
    <property type="molecule type" value="Genomic_DNA"/>
</dbReference>
<feature type="compositionally biased region" description="Polar residues" evidence="1">
    <location>
        <begin position="93"/>
        <end position="104"/>
    </location>
</feature>
<name>A0A0C9T954_PAXIN</name>
<sequence>MFDSPPPPIATRVQRFWRGLVTHRPSSPAQQGIESVQDRRFWKSPARVPLTEGVVVGRRERRSKKKRHHKSRKSQETQAPTGSSNAEAGPASQPEQSGSTSNAGPSNSQAGPSNASNAAAAGRRSSFAPSNVASEDSWDDMDCCTRCLDYFCVGPRADRERFRPWKKKSRAVLEAEKQAKEEKRRAKAEKRRAERRRRRDRA</sequence>
<proteinExistence type="predicted"/>
<dbReference type="AlphaFoldDB" id="A0A0C9T954"/>
<feature type="compositionally biased region" description="Basic residues" evidence="1">
    <location>
        <begin position="59"/>
        <end position="72"/>
    </location>
</feature>
<keyword evidence="3" id="KW-1185">Reference proteome</keyword>
<feature type="compositionally biased region" description="Basic residues" evidence="1">
    <location>
        <begin position="185"/>
        <end position="202"/>
    </location>
</feature>
<reference evidence="2 3" key="1">
    <citation type="submission" date="2014-06" db="EMBL/GenBank/DDBJ databases">
        <authorList>
            <consortium name="DOE Joint Genome Institute"/>
            <person name="Kuo A."/>
            <person name="Kohler A."/>
            <person name="Nagy L.G."/>
            <person name="Floudas D."/>
            <person name="Copeland A."/>
            <person name="Barry K.W."/>
            <person name="Cichocki N."/>
            <person name="Veneault-Fourrey C."/>
            <person name="LaButti K."/>
            <person name="Lindquist E.A."/>
            <person name="Lipzen A."/>
            <person name="Lundell T."/>
            <person name="Morin E."/>
            <person name="Murat C."/>
            <person name="Sun H."/>
            <person name="Tunlid A."/>
            <person name="Henrissat B."/>
            <person name="Grigoriev I.V."/>
            <person name="Hibbett D.S."/>
            <person name="Martin F."/>
            <person name="Nordberg H.P."/>
            <person name="Cantor M.N."/>
            <person name="Hua S.X."/>
        </authorList>
    </citation>
    <scope>NUCLEOTIDE SEQUENCE [LARGE SCALE GENOMIC DNA]</scope>
    <source>
        <strain evidence="2 3">ATCC 200175</strain>
    </source>
</reference>
<reference evidence="3" key="2">
    <citation type="submission" date="2015-01" db="EMBL/GenBank/DDBJ databases">
        <title>Evolutionary Origins and Diversification of the Mycorrhizal Mutualists.</title>
        <authorList>
            <consortium name="DOE Joint Genome Institute"/>
            <consortium name="Mycorrhizal Genomics Consortium"/>
            <person name="Kohler A."/>
            <person name="Kuo A."/>
            <person name="Nagy L.G."/>
            <person name="Floudas D."/>
            <person name="Copeland A."/>
            <person name="Barry K.W."/>
            <person name="Cichocki N."/>
            <person name="Veneault-Fourrey C."/>
            <person name="LaButti K."/>
            <person name="Lindquist E.A."/>
            <person name="Lipzen A."/>
            <person name="Lundell T."/>
            <person name="Morin E."/>
            <person name="Murat C."/>
            <person name="Riley R."/>
            <person name="Ohm R."/>
            <person name="Sun H."/>
            <person name="Tunlid A."/>
            <person name="Henrissat B."/>
            <person name="Grigoriev I.V."/>
            <person name="Hibbett D.S."/>
            <person name="Martin F."/>
        </authorList>
    </citation>
    <scope>NUCLEOTIDE SEQUENCE [LARGE SCALE GENOMIC DNA]</scope>
    <source>
        <strain evidence="3">ATCC 200175</strain>
    </source>
</reference>
<dbReference type="OrthoDB" id="2707660at2759"/>